<accession>A0A8J2Z348</accession>
<comment type="caution">
    <text evidence="2">The sequence shown here is derived from an EMBL/GenBank/DDBJ whole genome shotgun (WGS) entry which is preliminary data.</text>
</comment>
<keyword evidence="1" id="KW-0472">Membrane</keyword>
<evidence type="ECO:0000313" key="2">
    <source>
        <dbReference type="EMBL" id="GGF92135.1"/>
    </source>
</evidence>
<reference evidence="2" key="2">
    <citation type="submission" date="2020-09" db="EMBL/GenBank/DDBJ databases">
        <authorList>
            <person name="Sun Q."/>
            <person name="Zhou Y."/>
        </authorList>
    </citation>
    <scope>NUCLEOTIDE SEQUENCE</scope>
    <source>
        <strain evidence="2">CGMCC 1.15758</strain>
    </source>
</reference>
<keyword evidence="1" id="KW-0812">Transmembrane</keyword>
<evidence type="ECO:0000313" key="3">
    <source>
        <dbReference type="Proteomes" id="UP000636949"/>
    </source>
</evidence>
<keyword evidence="1" id="KW-1133">Transmembrane helix</keyword>
<protein>
    <submittedName>
        <fullName evidence="2">Uncharacterized protein</fullName>
    </submittedName>
</protein>
<feature type="transmembrane region" description="Helical" evidence="1">
    <location>
        <begin position="47"/>
        <end position="66"/>
    </location>
</feature>
<name>A0A8J2Z348_9GAMM</name>
<dbReference type="EMBL" id="BMJS01000004">
    <property type="protein sequence ID" value="GGF92135.1"/>
    <property type="molecule type" value="Genomic_DNA"/>
</dbReference>
<keyword evidence="3" id="KW-1185">Reference proteome</keyword>
<reference evidence="2" key="1">
    <citation type="journal article" date="2014" name="Int. J. Syst. Evol. Microbiol.">
        <title>Complete genome sequence of Corynebacterium casei LMG S-19264T (=DSM 44701T), isolated from a smear-ripened cheese.</title>
        <authorList>
            <consortium name="US DOE Joint Genome Institute (JGI-PGF)"/>
            <person name="Walter F."/>
            <person name="Albersmeier A."/>
            <person name="Kalinowski J."/>
            <person name="Ruckert C."/>
        </authorList>
    </citation>
    <scope>NUCLEOTIDE SEQUENCE</scope>
    <source>
        <strain evidence="2">CGMCC 1.15758</strain>
    </source>
</reference>
<dbReference type="AlphaFoldDB" id="A0A8J2Z348"/>
<dbReference type="RefSeq" id="WP_117001658.1">
    <property type="nucleotide sequence ID" value="NZ_BMJS01000004.1"/>
</dbReference>
<sequence>MLQTMLHKVTQYCSNEKIGASPEDIIKNLYHFDPICFPTIIIECLKLVSFGFLIAAIVCYGVLNLFGATSYLATYTLIFFALIAMVIFIIRHLLILTNRIHLAKLDIELSANQYQTLNQEIEKDQTLRHALQKVITKYFDADNKNRYVYKSWLIDIYKDAINQKFSVDMNATLTELNKDDNHKDSCKAHLFGKIEN</sequence>
<evidence type="ECO:0000256" key="1">
    <source>
        <dbReference type="SAM" id="Phobius"/>
    </source>
</evidence>
<dbReference type="Proteomes" id="UP000636949">
    <property type="component" value="Unassembled WGS sequence"/>
</dbReference>
<feature type="transmembrane region" description="Helical" evidence="1">
    <location>
        <begin position="72"/>
        <end position="94"/>
    </location>
</feature>
<gene>
    <name evidence="2" type="ORF">GCM10010995_06650</name>
</gene>
<proteinExistence type="predicted"/>
<organism evidence="2 3">
    <name type="scientific">Cysteiniphilum litorale</name>
    <dbReference type="NCBI Taxonomy" id="2056700"/>
    <lineage>
        <taxon>Bacteria</taxon>
        <taxon>Pseudomonadati</taxon>
        <taxon>Pseudomonadota</taxon>
        <taxon>Gammaproteobacteria</taxon>
        <taxon>Thiotrichales</taxon>
        <taxon>Fastidiosibacteraceae</taxon>
        <taxon>Cysteiniphilum</taxon>
    </lineage>
</organism>